<protein>
    <submittedName>
        <fullName evidence="3">Nucleoside-diphosphate-sugar epimerase</fullName>
    </submittedName>
</protein>
<dbReference type="InterPro" id="IPR036291">
    <property type="entry name" value="NAD(P)-bd_dom_sf"/>
</dbReference>
<dbReference type="Gene3D" id="3.40.50.720">
    <property type="entry name" value="NAD(P)-binding Rossmann-like Domain"/>
    <property type="match status" value="1"/>
</dbReference>
<dbReference type="RefSeq" id="WP_072999505.1">
    <property type="nucleotide sequence ID" value="NZ_FRAM01000004.1"/>
</dbReference>
<name>A0A1M6TVW4_9FLAO</name>
<organism evidence="3 4">
    <name type="scientific">Epilithonimonas mollis</name>
    <dbReference type="NCBI Taxonomy" id="216903"/>
    <lineage>
        <taxon>Bacteria</taxon>
        <taxon>Pseudomonadati</taxon>
        <taxon>Bacteroidota</taxon>
        <taxon>Flavobacteriia</taxon>
        <taxon>Flavobacteriales</taxon>
        <taxon>Weeksellaceae</taxon>
        <taxon>Chryseobacterium group</taxon>
        <taxon>Epilithonimonas</taxon>
    </lineage>
</organism>
<dbReference type="SUPFAM" id="SSF51735">
    <property type="entry name" value="NAD(P)-binding Rossmann-fold domains"/>
    <property type="match status" value="1"/>
</dbReference>
<accession>A0A1M6TVW4</accession>
<dbReference type="AlphaFoldDB" id="A0A1M6TVW4"/>
<keyword evidence="1" id="KW-1133">Transmembrane helix</keyword>
<evidence type="ECO:0000256" key="1">
    <source>
        <dbReference type="SAM" id="Phobius"/>
    </source>
</evidence>
<gene>
    <name evidence="3" type="ORF">SAMN05444371_2976</name>
</gene>
<dbReference type="GO" id="GO:0005737">
    <property type="term" value="C:cytoplasm"/>
    <property type="evidence" value="ECO:0007669"/>
    <property type="project" value="TreeGrafter"/>
</dbReference>
<feature type="domain" description="NAD-dependent epimerase/dehydratase" evidence="2">
    <location>
        <begin position="2"/>
        <end position="232"/>
    </location>
</feature>
<dbReference type="STRING" id="216903.SAMN05444371_2976"/>
<reference evidence="4" key="1">
    <citation type="submission" date="2016-11" db="EMBL/GenBank/DDBJ databases">
        <authorList>
            <person name="Varghese N."/>
            <person name="Submissions S."/>
        </authorList>
    </citation>
    <scope>NUCLEOTIDE SEQUENCE [LARGE SCALE GENOMIC DNA]</scope>
    <source>
        <strain evidence="4">DSM 18016</strain>
    </source>
</reference>
<evidence type="ECO:0000313" key="3">
    <source>
        <dbReference type="EMBL" id="SHK61162.1"/>
    </source>
</evidence>
<keyword evidence="1" id="KW-0812">Transmembrane</keyword>
<proteinExistence type="predicted"/>
<dbReference type="EMBL" id="FRAM01000004">
    <property type="protein sequence ID" value="SHK61162.1"/>
    <property type="molecule type" value="Genomic_DNA"/>
</dbReference>
<sequence>MILVTGATGILGRVIALELLKKGKNVKATKRKSSNIKEVRKSYKFYTDQPDFYFNKIQWVDADFESLESLQNALEGVEEVYHCAAKVSFNPGDDKELYKTNIDGTKNLLYAIENSAVKKFLFVSSIAVLDGYNEAGMMDENSDFNPKLDHSGYAVSKHLSEMEVWRASAEGLNTIIVNPGLIIGSGNWGNSSGDLFAKSAYPFTYTGGTAFVDVRDVAKIAVALMDKNAFGERFVVISENAKFSLVSDKVRAALGKKPAKAVPEFLFSVLPVLTIFGFLFPVLRLLRKTSLESLKLDSRISNKKITEFLDYKFISTADSVDFHLKNYLSDRK</sequence>
<evidence type="ECO:0000259" key="2">
    <source>
        <dbReference type="Pfam" id="PF01370"/>
    </source>
</evidence>
<dbReference type="InterPro" id="IPR051783">
    <property type="entry name" value="NAD(P)-dependent_oxidoreduct"/>
</dbReference>
<dbReference type="PANTHER" id="PTHR48079">
    <property type="entry name" value="PROTEIN YEEZ"/>
    <property type="match status" value="1"/>
</dbReference>
<keyword evidence="4" id="KW-1185">Reference proteome</keyword>
<dbReference type="GO" id="GO:0004029">
    <property type="term" value="F:aldehyde dehydrogenase (NAD+) activity"/>
    <property type="evidence" value="ECO:0007669"/>
    <property type="project" value="TreeGrafter"/>
</dbReference>
<dbReference type="OrthoDB" id="596910at2"/>
<evidence type="ECO:0000313" key="4">
    <source>
        <dbReference type="Proteomes" id="UP000184498"/>
    </source>
</evidence>
<dbReference type="Pfam" id="PF01370">
    <property type="entry name" value="Epimerase"/>
    <property type="match status" value="1"/>
</dbReference>
<dbReference type="PANTHER" id="PTHR48079:SF6">
    <property type="entry name" value="NAD(P)-BINDING DOMAIN-CONTAINING PROTEIN-RELATED"/>
    <property type="match status" value="1"/>
</dbReference>
<dbReference type="InterPro" id="IPR001509">
    <property type="entry name" value="Epimerase_deHydtase"/>
</dbReference>
<dbReference type="Proteomes" id="UP000184498">
    <property type="component" value="Unassembled WGS sequence"/>
</dbReference>
<feature type="transmembrane region" description="Helical" evidence="1">
    <location>
        <begin position="265"/>
        <end position="286"/>
    </location>
</feature>
<keyword evidence="1" id="KW-0472">Membrane</keyword>